<evidence type="ECO:0000256" key="6">
    <source>
        <dbReference type="ARBA" id="ARBA00022989"/>
    </source>
</evidence>
<organism evidence="13 14">
    <name type="scientific">Ciona savignyi</name>
    <name type="common">Pacific transparent sea squirt</name>
    <dbReference type="NCBI Taxonomy" id="51511"/>
    <lineage>
        <taxon>Eukaryota</taxon>
        <taxon>Metazoa</taxon>
        <taxon>Chordata</taxon>
        <taxon>Tunicata</taxon>
        <taxon>Ascidiacea</taxon>
        <taxon>Phlebobranchia</taxon>
        <taxon>Cionidae</taxon>
        <taxon>Ciona</taxon>
    </lineage>
</organism>
<dbReference type="InterPro" id="IPR051163">
    <property type="entry name" value="Sodium:Solute_Symporter_SSF"/>
</dbReference>
<keyword evidence="6 12" id="KW-1133">Transmembrane helix</keyword>
<evidence type="ECO:0000256" key="4">
    <source>
        <dbReference type="ARBA" id="ARBA00022475"/>
    </source>
</evidence>
<comment type="similarity">
    <text evidence="2 11">Belongs to the sodium:solute symporter (SSF) (TC 2.A.21) family.</text>
</comment>
<evidence type="ECO:0000256" key="2">
    <source>
        <dbReference type="ARBA" id="ARBA00006434"/>
    </source>
</evidence>
<feature type="transmembrane region" description="Helical" evidence="12">
    <location>
        <begin position="143"/>
        <end position="167"/>
    </location>
</feature>
<keyword evidence="10" id="KW-0739">Sodium transport</keyword>
<keyword evidence="5 12" id="KW-0812">Transmembrane</keyword>
<evidence type="ECO:0000256" key="8">
    <source>
        <dbReference type="ARBA" id="ARBA00023065"/>
    </source>
</evidence>
<dbReference type="Gene3D" id="1.20.1730.10">
    <property type="entry name" value="Sodium/glucose cotransporter"/>
    <property type="match status" value="1"/>
</dbReference>
<proteinExistence type="inferred from homology"/>
<evidence type="ECO:0000313" key="14">
    <source>
        <dbReference type="Proteomes" id="UP000007875"/>
    </source>
</evidence>
<evidence type="ECO:0000256" key="10">
    <source>
        <dbReference type="ARBA" id="ARBA00023201"/>
    </source>
</evidence>
<keyword evidence="4" id="KW-1003">Cell membrane</keyword>
<feature type="transmembrane region" description="Helical" evidence="12">
    <location>
        <begin position="338"/>
        <end position="362"/>
    </location>
</feature>
<evidence type="ECO:0000256" key="1">
    <source>
        <dbReference type="ARBA" id="ARBA00004651"/>
    </source>
</evidence>
<keyword evidence="7" id="KW-0915">Sodium</keyword>
<dbReference type="HOGENOM" id="CLU_018808_11_1_1"/>
<protein>
    <recommendedName>
        <fullName evidence="15">Sodium-coupled monocarboxylate transporter 1</fullName>
    </recommendedName>
</protein>
<feature type="transmembrane region" description="Helical" evidence="12">
    <location>
        <begin position="226"/>
        <end position="253"/>
    </location>
</feature>
<dbReference type="InterPro" id="IPR001734">
    <property type="entry name" value="Na/solute_symporter"/>
</dbReference>
<feature type="transmembrane region" description="Helical" evidence="12">
    <location>
        <begin position="465"/>
        <end position="486"/>
    </location>
</feature>
<dbReference type="GO" id="GO:0005886">
    <property type="term" value="C:plasma membrane"/>
    <property type="evidence" value="ECO:0007669"/>
    <property type="project" value="UniProtKB-SubCell"/>
</dbReference>
<keyword evidence="3" id="KW-0813">Transport</keyword>
<dbReference type="PANTHER" id="PTHR42985:SF45">
    <property type="entry name" value="SODIUM_IODIDE COTRANSPORTER-LIKE"/>
    <property type="match status" value="1"/>
</dbReference>
<dbReference type="GO" id="GO:0006814">
    <property type="term" value="P:sodium ion transport"/>
    <property type="evidence" value="ECO:0007669"/>
    <property type="project" value="UniProtKB-KW"/>
</dbReference>
<feature type="transmembrane region" description="Helical" evidence="12">
    <location>
        <begin position="382"/>
        <end position="412"/>
    </location>
</feature>
<dbReference type="STRING" id="51511.ENSCSAVP00000002419"/>
<dbReference type="PROSITE" id="PS50283">
    <property type="entry name" value="NA_SOLUT_SYMP_3"/>
    <property type="match status" value="1"/>
</dbReference>
<evidence type="ECO:0000256" key="7">
    <source>
        <dbReference type="ARBA" id="ARBA00023053"/>
    </source>
</evidence>
<keyword evidence="9 12" id="KW-0472">Membrane</keyword>
<evidence type="ECO:0000256" key="5">
    <source>
        <dbReference type="ARBA" id="ARBA00022692"/>
    </source>
</evidence>
<evidence type="ECO:0000256" key="3">
    <source>
        <dbReference type="ARBA" id="ARBA00022448"/>
    </source>
</evidence>
<keyword evidence="8" id="KW-0406">Ion transport</keyword>
<reference evidence="13" key="2">
    <citation type="submission" date="2025-08" db="UniProtKB">
        <authorList>
            <consortium name="Ensembl"/>
        </authorList>
    </citation>
    <scope>IDENTIFICATION</scope>
</reference>
<feature type="transmembrane region" description="Helical" evidence="12">
    <location>
        <begin position="27"/>
        <end position="53"/>
    </location>
</feature>
<evidence type="ECO:0000313" key="13">
    <source>
        <dbReference type="Ensembl" id="ENSCSAVP00000002419.1"/>
    </source>
</evidence>
<evidence type="ECO:0000256" key="11">
    <source>
        <dbReference type="RuleBase" id="RU362091"/>
    </source>
</evidence>
<dbReference type="Pfam" id="PF00474">
    <property type="entry name" value="SSF"/>
    <property type="match status" value="1"/>
</dbReference>
<dbReference type="Ensembl" id="ENSCSAVT00000002458.1">
    <property type="protein sequence ID" value="ENSCSAVP00000002419.1"/>
    <property type="gene ID" value="ENSCSAVG00000001418.1"/>
</dbReference>
<evidence type="ECO:0008006" key="15">
    <source>
        <dbReference type="Google" id="ProtNLM"/>
    </source>
</evidence>
<dbReference type="GeneTree" id="ENSGT00940000164120"/>
<reference evidence="13" key="3">
    <citation type="submission" date="2025-09" db="UniProtKB">
        <authorList>
            <consortium name="Ensembl"/>
        </authorList>
    </citation>
    <scope>IDENTIFICATION</scope>
</reference>
<dbReference type="InParanoid" id="H2YAS1"/>
<dbReference type="PANTHER" id="PTHR42985">
    <property type="entry name" value="SODIUM-COUPLED MONOCARBOXYLATE TRANSPORTER"/>
    <property type="match status" value="1"/>
</dbReference>
<feature type="transmembrane region" description="Helical" evidence="12">
    <location>
        <begin position="274"/>
        <end position="294"/>
    </location>
</feature>
<feature type="transmembrane region" description="Helical" evidence="12">
    <location>
        <begin position="78"/>
        <end position="100"/>
    </location>
</feature>
<dbReference type="GO" id="GO:0015293">
    <property type="term" value="F:symporter activity"/>
    <property type="evidence" value="ECO:0007669"/>
    <property type="project" value="TreeGrafter"/>
</dbReference>
<reference evidence="14" key="1">
    <citation type="submission" date="2003-08" db="EMBL/GenBank/DDBJ databases">
        <authorList>
            <person name="Birren B."/>
            <person name="Nusbaum C."/>
            <person name="Abebe A."/>
            <person name="Abouelleil A."/>
            <person name="Adekoya E."/>
            <person name="Ait-zahra M."/>
            <person name="Allen N."/>
            <person name="Allen T."/>
            <person name="An P."/>
            <person name="Anderson M."/>
            <person name="Anderson S."/>
            <person name="Arachchi H."/>
            <person name="Armbruster J."/>
            <person name="Bachantsang P."/>
            <person name="Baldwin J."/>
            <person name="Barry A."/>
            <person name="Bayul T."/>
            <person name="Blitshsteyn B."/>
            <person name="Bloom T."/>
            <person name="Blye J."/>
            <person name="Boguslavskiy L."/>
            <person name="Borowsky M."/>
            <person name="Boukhgalter B."/>
            <person name="Brunache A."/>
            <person name="Butler J."/>
            <person name="Calixte N."/>
            <person name="Calvo S."/>
            <person name="Camarata J."/>
            <person name="Campo K."/>
            <person name="Chang J."/>
            <person name="Cheshatsang Y."/>
            <person name="Citroen M."/>
            <person name="Collymore A."/>
            <person name="Considine T."/>
            <person name="Cook A."/>
            <person name="Cooke P."/>
            <person name="Corum B."/>
            <person name="Cuomo C."/>
            <person name="David R."/>
            <person name="Dawoe T."/>
            <person name="Degray S."/>
            <person name="Dodge S."/>
            <person name="Dooley K."/>
            <person name="Dorje P."/>
            <person name="Dorjee K."/>
            <person name="Dorris L."/>
            <person name="Duffey N."/>
            <person name="Dupes A."/>
            <person name="Elkins T."/>
            <person name="Engels R."/>
            <person name="Erickson J."/>
            <person name="Farina A."/>
            <person name="Faro S."/>
            <person name="Ferreira P."/>
            <person name="Fischer H."/>
            <person name="Fitzgerald M."/>
            <person name="Foley K."/>
            <person name="Gage D."/>
            <person name="Galagan J."/>
            <person name="Gearin G."/>
            <person name="Gnerre S."/>
            <person name="Gnirke A."/>
            <person name="Goyette A."/>
            <person name="Graham J."/>
            <person name="Grandbois E."/>
            <person name="Gyaltsen K."/>
            <person name="Hafez N."/>
            <person name="Hagopian D."/>
            <person name="Hagos B."/>
            <person name="Hall J."/>
            <person name="Hatcher B."/>
            <person name="Heller A."/>
            <person name="Higgins H."/>
            <person name="Honan T."/>
            <person name="Horn A."/>
            <person name="Houde N."/>
            <person name="Hughes L."/>
            <person name="Hulme W."/>
            <person name="Husby E."/>
            <person name="Iliev I."/>
            <person name="Jaffe D."/>
            <person name="Jones C."/>
            <person name="Kamal M."/>
            <person name="Kamat A."/>
            <person name="Kamvysselis M."/>
            <person name="Karlsson E."/>
            <person name="Kells C."/>
            <person name="Kieu A."/>
            <person name="Kisner P."/>
            <person name="Kodira C."/>
            <person name="Kulbokas E."/>
            <person name="Labutti K."/>
            <person name="Lama D."/>
            <person name="Landers T."/>
            <person name="Leger J."/>
            <person name="Levine S."/>
            <person name="Lewis D."/>
            <person name="Lewis T."/>
            <person name="Lindblad-toh K."/>
            <person name="Liu X."/>
            <person name="Lokyitsang T."/>
            <person name="Lokyitsang Y."/>
            <person name="Lucien O."/>
            <person name="Lui A."/>
            <person name="Ma L.J."/>
            <person name="Mabbitt R."/>
            <person name="Macdonald J."/>
            <person name="Maclean C."/>
            <person name="Major J."/>
            <person name="Manning J."/>
            <person name="Marabella R."/>
            <person name="Maru K."/>
            <person name="Matthews C."/>
            <person name="Mauceli E."/>
            <person name="Mccarthy M."/>
            <person name="Mcdonough S."/>
            <person name="Mcghee T."/>
            <person name="Meldrim J."/>
            <person name="Meneus L."/>
            <person name="Mesirov J."/>
            <person name="Mihalev A."/>
            <person name="Mihova T."/>
            <person name="Mikkelsen T."/>
            <person name="Mlenga V."/>
            <person name="Moru K."/>
            <person name="Mozes J."/>
            <person name="Mulrain L."/>
            <person name="Munson G."/>
            <person name="Naylor J."/>
            <person name="Newes C."/>
            <person name="Nguyen C."/>
            <person name="Nguyen N."/>
            <person name="Nguyen T."/>
            <person name="Nicol R."/>
            <person name="Nielsen C."/>
            <person name="Nizzari M."/>
            <person name="Norbu C."/>
            <person name="Norbu N."/>
            <person name="O'donnell P."/>
            <person name="Okoawo O."/>
            <person name="O'leary S."/>
            <person name="Omotosho B."/>
            <person name="O'neill K."/>
            <person name="Osman S."/>
            <person name="Parker S."/>
            <person name="Perrin D."/>
            <person name="Phunkhang P."/>
            <person name="Piqani B."/>
            <person name="Purcell S."/>
            <person name="Rachupka T."/>
            <person name="Ramasamy U."/>
            <person name="Rameau R."/>
            <person name="Ray V."/>
            <person name="Raymond C."/>
            <person name="Retta R."/>
            <person name="Richardson S."/>
            <person name="Rise C."/>
            <person name="Rodriguez J."/>
            <person name="Rogers J."/>
            <person name="Rogov P."/>
            <person name="Rutman M."/>
            <person name="Schupbach R."/>
            <person name="Seaman C."/>
            <person name="Settipalli S."/>
            <person name="Sharpe T."/>
            <person name="Sheridan J."/>
            <person name="Sherpa N."/>
            <person name="Shi J."/>
            <person name="Smirnov S."/>
            <person name="Smith C."/>
            <person name="Sougnez C."/>
            <person name="Spencer B."/>
            <person name="Stalker J."/>
            <person name="Stange-thomann N."/>
            <person name="Stavropoulos S."/>
            <person name="Stetson K."/>
            <person name="Stone C."/>
            <person name="Stone S."/>
            <person name="Stubbs M."/>
            <person name="Talamas J."/>
            <person name="Tchuinga P."/>
            <person name="Tenzing P."/>
            <person name="Tesfaye S."/>
            <person name="Theodore J."/>
            <person name="Thoulutsang Y."/>
            <person name="Topham K."/>
            <person name="Towey S."/>
            <person name="Tsamla T."/>
            <person name="Tsomo N."/>
            <person name="Vallee D."/>
            <person name="Vassiliev H."/>
            <person name="Venkataraman V."/>
            <person name="Vinson J."/>
            <person name="Vo A."/>
            <person name="Wade C."/>
            <person name="Wang S."/>
            <person name="Wangchuk T."/>
            <person name="Wangdi T."/>
            <person name="Whittaker C."/>
            <person name="Wilkinson J."/>
            <person name="Wu Y."/>
            <person name="Wyman D."/>
            <person name="Yadav S."/>
            <person name="Yang S."/>
            <person name="Yang X."/>
            <person name="Yeager S."/>
            <person name="Yee E."/>
            <person name="Young G."/>
            <person name="Zainoun J."/>
            <person name="Zembeck L."/>
            <person name="Zimmer A."/>
            <person name="Zody M."/>
            <person name="Lander E."/>
        </authorList>
    </citation>
    <scope>NUCLEOTIDE SEQUENCE [LARGE SCALE GENOMIC DNA]</scope>
</reference>
<dbReference type="OMA" id="MIPWANT"/>
<keyword evidence="14" id="KW-1185">Reference proteome</keyword>
<dbReference type="eggNOG" id="KOG2349">
    <property type="taxonomic scope" value="Eukaryota"/>
</dbReference>
<accession>H2YAS1</accession>
<sequence>MSPIPLGLSISVTFISAITVIGLPTEAYVFGLIAAWYSLSTVGGTIFACIYYIPLYHRLKLTTVYEYLEMRFHKRNRVFASGMETFSLLLYMGTTVYVPALALSAVTPMSTNMAIVVTSSICTIYTVCGGLKAVVWTDALQSGIMFVGSLAAFIQGTVVVGGFGNVWKALERSGRVNFWVFDLDPRIRPFWSLMVGASMSRVQLACCNQSICQRYLSCKSAKDARIAAIFSVAPKIVLTLIAIACGAAAYAYFEHCDPLKNGDIHKSDQILPYMVLKIFSDLPGMAGLFVAAAYSGTLSTVSSGINSLSAMVLEDFILPRKPHMSTTAQMTTSKVTGIIMGVVLTTVAYLCSMTTGTVLALVSTFRGSCGGPMLAVYTLGLFFPWCNGIGALAGQLVGTTFCLWIGLGGLIYGRDPKYLRKLPTQTDGCLSPTTLNSSLVDIHSNTTWIYDTKETTYSDLYSISFMYFSMIGFIITIFIGLLVSFATGANDPKKMDPKVFVPIIDNQCFPKNIRHFFRFGVPMPKPENDFKIGNTEELEKFKSKESECG</sequence>
<name>H2YAS1_CIOSA</name>
<evidence type="ECO:0000256" key="9">
    <source>
        <dbReference type="ARBA" id="ARBA00023136"/>
    </source>
</evidence>
<dbReference type="AlphaFoldDB" id="H2YAS1"/>
<dbReference type="InterPro" id="IPR038377">
    <property type="entry name" value="Na/Glc_symporter_sf"/>
</dbReference>
<feature type="transmembrane region" description="Helical" evidence="12">
    <location>
        <begin position="112"/>
        <end position="131"/>
    </location>
</feature>
<evidence type="ECO:0000256" key="12">
    <source>
        <dbReference type="SAM" id="Phobius"/>
    </source>
</evidence>
<dbReference type="Proteomes" id="UP000007875">
    <property type="component" value="Unassembled WGS sequence"/>
</dbReference>
<comment type="subcellular location">
    <subcellularLocation>
        <location evidence="1">Cell membrane</location>
        <topology evidence="1">Multi-pass membrane protein</topology>
    </subcellularLocation>
</comment>
<dbReference type="NCBIfam" id="TIGR00813">
    <property type="entry name" value="sss"/>
    <property type="match status" value="1"/>
</dbReference>